<dbReference type="GeneID" id="31355531"/>
<proteinExistence type="predicted"/>
<feature type="transmembrane region" description="Helical" evidence="1">
    <location>
        <begin position="413"/>
        <end position="432"/>
    </location>
</feature>
<sequence length="783" mass="86901">MPNTKTALLLVTLVGLASGGNDKPDWDKVKLLGQQLQSGIATKNAVKVKYFAELIISEMPTDETTYYAGLRTGQEVALTVGSAKSIVGETLNLRINQWTRAVGEYLMIDRHIPGLTLLITGEDVLSDLMEFGWSYRLNPSGYHPVYAATKTIPGKGGRYTGGKTYTDRYAAFYDGHVKDHMVAIHPHQADIERMTKYEPINLVYADLTPRNVGGRLEHVLVTKGHYTIQAGKITHVWGDKKDCETCDPDYQVFSVEGGHAQPVPPRSRKTTPTGREGWIPDWMTIAGDYFKRLQGKANVMGEGFDIILDEARDLFPSTKEFALPGLIRQYLERRDVPLDSAFFLDVFLPLVLMALAITTNRWTRMALAVGVYLTGYYYVAIMLAATSVVSLAFKAFAPREHKRGDVVIENGRLSVLGLTVVAVAATVGIHYYQPSPSLIFAVASLAGFAAILMALPTIQYHGATDVAKMMIAVLLFAGVIYIASSFDVDKDQLYLFVKTGTPTYHIPRGERENAVKMDQVYNLARYYARYPADLRARFVTEEAIWEWDPGATWTVAEMDYMATILHAVIFSLAVYTMLTDSGETDRVLGDIKMRILEKIKTTELFGDVTMAKITLAVSRVEWLVVIAGNLLHTYFALGLPGVAMEILLAAGLMVPTYHLWSRTFRVMSYLRGTNGYRQPAEGLLPAPTIRSTQTQYTAGLATIVGIAAVFVNLYYYLTGSNPYYVAHSVLVFAGTFVMVQDNDQLNGYPLLMLMAYTFNSPSLALIGSIYKKCLGRVLWSRTT</sequence>
<dbReference type="Proteomes" id="UP000201857">
    <property type="component" value="Genome"/>
</dbReference>
<feature type="transmembrane region" description="Helical" evidence="1">
    <location>
        <begin position="751"/>
        <end position="770"/>
    </location>
</feature>
<dbReference type="OrthoDB" id="29474at10239"/>
<dbReference type="EMBL" id="KY523074">
    <property type="protein sequence ID" value="AQY55767.1"/>
    <property type="molecule type" value="Genomic_RNA"/>
</dbReference>
<feature type="transmembrane region" description="Helical" evidence="1">
    <location>
        <begin position="696"/>
        <end position="717"/>
    </location>
</feature>
<dbReference type="KEGG" id="vg:31355531"/>
<dbReference type="RefSeq" id="YP_009351919.1">
    <property type="nucleotide sequence ID" value="NC_034224.1"/>
</dbReference>
<feature type="transmembrane region" description="Helical" evidence="1">
    <location>
        <begin position="375"/>
        <end position="393"/>
    </location>
</feature>
<organism evidence="2">
    <name type="scientific">Jingmen tick virus</name>
    <dbReference type="NCBI Taxonomy" id="1172985"/>
    <lineage>
        <taxon>Viruses</taxon>
        <taxon>Riboviria</taxon>
        <taxon>Orthornavirae</taxon>
        <taxon>Kitrinoviricota</taxon>
        <taxon>Flasuviricetes</taxon>
        <taxon>Amarillovirales</taxon>
        <taxon>Flaviviridae</taxon>
        <taxon>Jingmenvirus group</taxon>
    </lineage>
</organism>
<protein>
    <submittedName>
        <fullName evidence="2">VP2-3</fullName>
    </submittedName>
</protein>
<feature type="transmembrane region" description="Helical" evidence="1">
    <location>
        <begin position="438"/>
        <end position="455"/>
    </location>
</feature>
<keyword evidence="1" id="KW-1133">Transmembrane helix</keyword>
<evidence type="ECO:0000313" key="2">
    <source>
        <dbReference type="EMBL" id="AQY55767.1"/>
    </source>
</evidence>
<feature type="transmembrane region" description="Helical" evidence="1">
    <location>
        <begin position="643"/>
        <end position="660"/>
    </location>
</feature>
<accession>A0A1S7G3Z6</accession>
<feature type="transmembrane region" description="Helical" evidence="1">
    <location>
        <begin position="560"/>
        <end position="578"/>
    </location>
</feature>
<evidence type="ECO:0000256" key="1">
    <source>
        <dbReference type="SAM" id="Phobius"/>
    </source>
</evidence>
<name>A0A1S7G3Z6_9FLAV</name>
<reference evidence="2" key="1">
    <citation type="submission" date="2017-01" db="EMBL/GenBank/DDBJ databases">
        <title>Coding Complete Genome for the Mogiana Tick virus, a Jingmenvirus isolated from ticks in Brazil.</title>
        <authorList>
            <person name="Villa E.C."/>
            <person name="Maruyama S.R."/>
            <person name="Miranda-Santos I.K.F."/>
            <person name="Palacios G."/>
            <person name="Ladner J.T."/>
        </authorList>
    </citation>
    <scope>NUCLEOTIDE SEQUENCE</scope>
    <source>
        <strain evidence="2">MGTV/V4/11</strain>
    </source>
</reference>
<keyword evidence="1" id="KW-0812">Transmembrane</keyword>
<keyword evidence="1" id="KW-0472">Membrane</keyword>
<feature type="transmembrane region" description="Helical" evidence="1">
    <location>
        <begin position="467"/>
        <end position="486"/>
    </location>
</feature>